<dbReference type="Proteomes" id="UP000239874">
    <property type="component" value="Unassembled WGS sequence"/>
</dbReference>
<name>A0A2S6AIX6_9NOCA</name>
<evidence type="ECO:0000313" key="3">
    <source>
        <dbReference type="Proteomes" id="UP000239874"/>
    </source>
</evidence>
<keyword evidence="1" id="KW-0472">Membrane</keyword>
<comment type="caution">
    <text evidence="2">The sequence shown here is derived from an EMBL/GenBank/DDBJ whole genome shotgun (WGS) entry which is preliminary data.</text>
</comment>
<feature type="transmembrane region" description="Helical" evidence="1">
    <location>
        <begin position="15"/>
        <end position="36"/>
    </location>
</feature>
<evidence type="ECO:0000313" key="2">
    <source>
        <dbReference type="EMBL" id="PPJ35173.1"/>
    </source>
</evidence>
<organism evidence="2 3">
    <name type="scientific">Nocardia nova</name>
    <dbReference type="NCBI Taxonomy" id="37330"/>
    <lineage>
        <taxon>Bacteria</taxon>
        <taxon>Bacillati</taxon>
        <taxon>Actinomycetota</taxon>
        <taxon>Actinomycetes</taxon>
        <taxon>Mycobacteriales</taxon>
        <taxon>Nocardiaceae</taxon>
        <taxon>Nocardia</taxon>
    </lineage>
</organism>
<proteinExistence type="predicted"/>
<dbReference type="AlphaFoldDB" id="A0A2S6AIX6"/>
<sequence>MDAVHGPRPDLPGDMIFAATSGALLAVCATAIGARLHKPGTRGNRIGPACVLHSKRKSARGQREASVIRRTAAAMLAATAVLTLGTGCSSSNSGTATPATSDAKAATAALWDPCTLDASTVGQMKVDPSTRKSDIAGQSSVEGFKKCTWHDLPWTYSVNVWSTVYTVDDYRKKEAGADFQPVTVGGRSGVKYDPADDSSGDQCFVQFPGENGSYILSVLRQDPTTAEAPCDRATAAASAVVGTLPR</sequence>
<evidence type="ECO:0008006" key="4">
    <source>
        <dbReference type="Google" id="ProtNLM"/>
    </source>
</evidence>
<dbReference type="InterPro" id="IPR024520">
    <property type="entry name" value="DUF3558"/>
</dbReference>
<accession>A0A2S6AIX6</accession>
<gene>
    <name evidence="2" type="ORF">C5E45_27390</name>
</gene>
<dbReference type="EMBL" id="PSZC01000024">
    <property type="protein sequence ID" value="PPJ35173.1"/>
    <property type="molecule type" value="Genomic_DNA"/>
</dbReference>
<protein>
    <recommendedName>
        <fullName evidence="4">DUF3558 domain-containing protein</fullName>
    </recommendedName>
</protein>
<evidence type="ECO:0000256" key="1">
    <source>
        <dbReference type="SAM" id="Phobius"/>
    </source>
</evidence>
<keyword evidence="1" id="KW-1133">Transmembrane helix</keyword>
<dbReference type="Pfam" id="PF12079">
    <property type="entry name" value="DUF3558"/>
    <property type="match status" value="1"/>
</dbReference>
<keyword evidence="1" id="KW-0812">Transmembrane</keyword>
<reference evidence="2 3" key="1">
    <citation type="submission" date="2018-02" db="EMBL/GenBank/DDBJ databases">
        <title>8 Nocardia nova and 1 Nocardia cyriacigeorgica strain used for evolution to TMP-SMX.</title>
        <authorList>
            <person name="Mehta H."/>
            <person name="Weng J."/>
            <person name="Shamoo Y."/>
        </authorList>
    </citation>
    <scope>NUCLEOTIDE SEQUENCE [LARGE SCALE GENOMIC DNA]</scope>
    <source>
        <strain evidence="2 3">MDA3139</strain>
    </source>
</reference>